<dbReference type="InterPro" id="IPR038519">
    <property type="entry name" value="MCP_C_sf"/>
</dbReference>
<reference evidence="3" key="1">
    <citation type="journal article" date="2020" name="Nature">
        <title>Giant virus diversity and host interactions through global metagenomics.</title>
        <authorList>
            <person name="Schulz F."/>
            <person name="Roux S."/>
            <person name="Paez-Espino D."/>
            <person name="Jungbluth S."/>
            <person name="Walsh D.A."/>
            <person name="Denef V.J."/>
            <person name="McMahon K.D."/>
            <person name="Konstantinidis K.T."/>
            <person name="Eloe-Fadrosh E.A."/>
            <person name="Kyrpides N.C."/>
            <person name="Woyke T."/>
        </authorList>
    </citation>
    <scope>NUCLEOTIDE SEQUENCE</scope>
    <source>
        <strain evidence="3">GVMAG-M-3300023184-168</strain>
    </source>
</reference>
<feature type="domain" description="Major capsid protein N-terminal" evidence="2">
    <location>
        <begin position="25"/>
        <end position="239"/>
    </location>
</feature>
<protein>
    <recommendedName>
        <fullName evidence="4">Major capsid protein N-terminal domain-containing protein</fullName>
    </recommendedName>
</protein>
<dbReference type="Pfam" id="PF16903">
    <property type="entry name" value="Capsid_N"/>
    <property type="match status" value="1"/>
</dbReference>
<dbReference type="AlphaFoldDB" id="A0A6C0HSL7"/>
<dbReference type="Pfam" id="PF04451">
    <property type="entry name" value="Capsid_NCLDV"/>
    <property type="match status" value="1"/>
</dbReference>
<name>A0A6C0HSL7_9ZZZZ</name>
<dbReference type="InterPro" id="IPR031654">
    <property type="entry name" value="Capsid_N"/>
</dbReference>
<dbReference type="Gene3D" id="2.70.9.10">
    <property type="entry name" value="Adenovirus Type 2 Hexon, domain 4"/>
    <property type="match status" value="1"/>
</dbReference>
<proteinExistence type="predicted"/>
<dbReference type="Gene3D" id="2.70.9.20">
    <property type="entry name" value="Major capsid protein Vp54"/>
    <property type="match status" value="1"/>
</dbReference>
<evidence type="ECO:0000259" key="1">
    <source>
        <dbReference type="Pfam" id="PF04451"/>
    </source>
</evidence>
<accession>A0A6C0HSL7</accession>
<dbReference type="InterPro" id="IPR016112">
    <property type="entry name" value="VP_dsDNA_II"/>
</dbReference>
<dbReference type="GO" id="GO:0005198">
    <property type="term" value="F:structural molecule activity"/>
    <property type="evidence" value="ECO:0007669"/>
    <property type="project" value="InterPro"/>
</dbReference>
<feature type="domain" description="Major capsid protein C-terminal" evidence="1">
    <location>
        <begin position="326"/>
        <end position="558"/>
    </location>
</feature>
<evidence type="ECO:0000313" key="3">
    <source>
        <dbReference type="EMBL" id="QHT83671.1"/>
    </source>
</evidence>
<dbReference type="EMBL" id="MN740010">
    <property type="protein sequence ID" value="QHT83671.1"/>
    <property type="molecule type" value="Genomic_DNA"/>
</dbReference>
<sequence>MSGGLLNIVSVGNNNIFLTGNPSKTFFKTTYAKYSNFGLQKFRIDYDGLRDIRLTDQSVFTFKIPRYAELLMDTYLVVTIPNIWSPVYHPCSSTNYNWVPYEFKWIKKLGISMIKEVTITCGSLTLQKYTGQYLDAMVERDFSNVKKDLFNKMTGNVPELNDPANAYGRIDAYPNATHQKNAIGAEPSIRGRTLYIPINTWFTLNSNCAFPLISLQYNELVVTVTMRPIQELFTVRDVFDNQYFNPYIQPDFRKSEFQMYRFLQTPPSMDISTTKYKNIVQTWNSDIHLLSTYCFLSKDEAKMFALEDQIYLVKDVFDYTFNGVVGSSRQRIYSNGMVSNWMWFLQRDDAYLRNEWTNYTNWPYDFLPQNAELVQFNDPNTITITKEEQYVTDQNGFFIDASFSIAVNPNGSLTTGFNSTGSFNQVNQKEILNSLGIVFNGDYRENVMTSGVYNYIEKYTRTNGSAVEGLYCYNFGLNTSPFETQPSGAINMSNFKTIELEINTFTPPIDLSNSSFDIICDLCGNPLGVRKTNYQLYNYNYNLYLFEERYNILSFIGGNCGMMYSR</sequence>
<dbReference type="SUPFAM" id="SSF49749">
    <property type="entry name" value="Group II dsDNA viruses VP"/>
    <property type="match status" value="2"/>
</dbReference>
<evidence type="ECO:0008006" key="4">
    <source>
        <dbReference type="Google" id="ProtNLM"/>
    </source>
</evidence>
<evidence type="ECO:0000259" key="2">
    <source>
        <dbReference type="Pfam" id="PF16903"/>
    </source>
</evidence>
<organism evidence="3">
    <name type="scientific">viral metagenome</name>
    <dbReference type="NCBI Taxonomy" id="1070528"/>
    <lineage>
        <taxon>unclassified sequences</taxon>
        <taxon>metagenomes</taxon>
        <taxon>organismal metagenomes</taxon>
    </lineage>
</organism>
<dbReference type="InterPro" id="IPR007542">
    <property type="entry name" value="MCP_C"/>
</dbReference>